<dbReference type="Proteomes" id="UP000766246">
    <property type="component" value="Unassembled WGS sequence"/>
</dbReference>
<gene>
    <name evidence="1" type="ORF">E7272_04325</name>
</gene>
<evidence type="ECO:0000313" key="2">
    <source>
        <dbReference type="Proteomes" id="UP000766246"/>
    </source>
</evidence>
<dbReference type="AlphaFoldDB" id="A0A927YQ43"/>
<comment type="caution">
    <text evidence="1">The sequence shown here is derived from an EMBL/GenBank/DDBJ whole genome shotgun (WGS) entry which is preliminary data.</text>
</comment>
<proteinExistence type="predicted"/>
<dbReference type="EMBL" id="SVER01000009">
    <property type="protein sequence ID" value="MBE5919051.1"/>
    <property type="molecule type" value="Genomic_DNA"/>
</dbReference>
<accession>A0A927YQ43</accession>
<protein>
    <submittedName>
        <fullName evidence="1">Uncharacterized protein</fullName>
    </submittedName>
</protein>
<name>A0A927YQ43_9FIRM</name>
<organism evidence="1 2">
    <name type="scientific">Pseudobutyrivibrio ruminis</name>
    <dbReference type="NCBI Taxonomy" id="46206"/>
    <lineage>
        <taxon>Bacteria</taxon>
        <taxon>Bacillati</taxon>
        <taxon>Bacillota</taxon>
        <taxon>Clostridia</taxon>
        <taxon>Lachnospirales</taxon>
        <taxon>Lachnospiraceae</taxon>
        <taxon>Pseudobutyrivibrio</taxon>
    </lineage>
</organism>
<sequence>MENSKAFLYLIEQLDVNLKNGDDEIDIRAFEDLLPNEVGYIESRIVNSFKGKNGNYKWAKFMPLLHSYNGVDILKETLQVKPIPSEDSLYIAIVLLKVTGDVSYLKIIEDNIYKADQEKEDYIYIIAHNKNDSLLHILEKVYINDEDEKLRSIAIEGILYNVGQINDIDDLAEFIEKRDYINSFILNNASAREKCINELKLNIQK</sequence>
<evidence type="ECO:0000313" key="1">
    <source>
        <dbReference type="EMBL" id="MBE5919051.1"/>
    </source>
</evidence>
<reference evidence="1" key="1">
    <citation type="submission" date="2019-04" db="EMBL/GenBank/DDBJ databases">
        <title>Evolution of Biomass-Degrading Anaerobic Consortia Revealed by Metagenomics.</title>
        <authorList>
            <person name="Peng X."/>
        </authorList>
    </citation>
    <scope>NUCLEOTIDE SEQUENCE</scope>
    <source>
        <strain evidence="1">SIG311</strain>
    </source>
</reference>